<name>A0ACB8Q8P8_9AGAM</name>
<reference evidence="1" key="1">
    <citation type="submission" date="2021-02" db="EMBL/GenBank/DDBJ databases">
        <authorList>
            <consortium name="DOE Joint Genome Institute"/>
            <person name="Ahrendt S."/>
            <person name="Looney B.P."/>
            <person name="Miyauchi S."/>
            <person name="Morin E."/>
            <person name="Drula E."/>
            <person name="Courty P.E."/>
            <person name="Chicoki N."/>
            <person name="Fauchery L."/>
            <person name="Kohler A."/>
            <person name="Kuo A."/>
            <person name="Labutti K."/>
            <person name="Pangilinan J."/>
            <person name="Lipzen A."/>
            <person name="Riley R."/>
            <person name="Andreopoulos W."/>
            <person name="He G."/>
            <person name="Johnson J."/>
            <person name="Barry K.W."/>
            <person name="Grigoriev I.V."/>
            <person name="Nagy L."/>
            <person name="Hibbett D."/>
            <person name="Henrissat B."/>
            <person name="Matheny P.B."/>
            <person name="Labbe J."/>
            <person name="Martin F."/>
        </authorList>
    </citation>
    <scope>NUCLEOTIDE SEQUENCE</scope>
    <source>
        <strain evidence="1">EC-137</strain>
    </source>
</reference>
<reference evidence="1" key="2">
    <citation type="journal article" date="2022" name="New Phytol.">
        <title>Evolutionary transition to the ectomycorrhizal habit in the genomes of a hyperdiverse lineage of mushroom-forming fungi.</title>
        <authorList>
            <person name="Looney B."/>
            <person name="Miyauchi S."/>
            <person name="Morin E."/>
            <person name="Drula E."/>
            <person name="Courty P.E."/>
            <person name="Kohler A."/>
            <person name="Kuo A."/>
            <person name="LaButti K."/>
            <person name="Pangilinan J."/>
            <person name="Lipzen A."/>
            <person name="Riley R."/>
            <person name="Andreopoulos W."/>
            <person name="He G."/>
            <person name="Johnson J."/>
            <person name="Nolan M."/>
            <person name="Tritt A."/>
            <person name="Barry K.W."/>
            <person name="Grigoriev I.V."/>
            <person name="Nagy L.G."/>
            <person name="Hibbett D."/>
            <person name="Henrissat B."/>
            <person name="Matheny P.B."/>
            <person name="Labbe J."/>
            <person name="Martin F.M."/>
        </authorList>
    </citation>
    <scope>NUCLEOTIDE SEQUENCE</scope>
    <source>
        <strain evidence="1">EC-137</strain>
    </source>
</reference>
<dbReference type="EMBL" id="MU273781">
    <property type="protein sequence ID" value="KAI0028190.1"/>
    <property type="molecule type" value="Genomic_DNA"/>
</dbReference>
<sequence>MGSILRHGGNAFELESVVGAGAFSRVWKASGPQGAAVAVKILSRRGHGKQARAERAAFQREVDVLQHLSAVEPQPHASLPALHVAFSRPSADVLVLEYIGGGELLDLVNDDRAHALLSESTLRRMWTELTDVVAWLHAHNVVHRDIKLENILLTSRFPAPPPPGAPLLKLTDFGLARAIDPADPWLRTRCGSETYAAPELLLASASADDEPAYTHLSRAPTDGGPEGAYDGRETDAWALGVVLFALATRRLPFGPPAEPAEAERRAWVRRVLKGDVEWPLARRDREDGGEVCGEALGALESVRRIVGRLLVREPAQRAAVAELVGAW</sequence>
<protein>
    <submittedName>
        <fullName evidence="1">Kinase-like domain-containing protein</fullName>
    </submittedName>
</protein>
<gene>
    <name evidence="1" type="ORF">K488DRAFT_59261</name>
</gene>
<evidence type="ECO:0000313" key="2">
    <source>
        <dbReference type="Proteomes" id="UP000814128"/>
    </source>
</evidence>
<accession>A0ACB8Q8P8</accession>
<comment type="caution">
    <text evidence="1">The sequence shown here is derived from an EMBL/GenBank/DDBJ whole genome shotgun (WGS) entry which is preliminary data.</text>
</comment>
<evidence type="ECO:0000313" key="1">
    <source>
        <dbReference type="EMBL" id="KAI0028190.1"/>
    </source>
</evidence>
<proteinExistence type="predicted"/>
<keyword evidence="2" id="KW-1185">Reference proteome</keyword>
<organism evidence="1 2">
    <name type="scientific">Vararia minispora EC-137</name>
    <dbReference type="NCBI Taxonomy" id="1314806"/>
    <lineage>
        <taxon>Eukaryota</taxon>
        <taxon>Fungi</taxon>
        <taxon>Dikarya</taxon>
        <taxon>Basidiomycota</taxon>
        <taxon>Agaricomycotina</taxon>
        <taxon>Agaricomycetes</taxon>
        <taxon>Russulales</taxon>
        <taxon>Lachnocladiaceae</taxon>
        <taxon>Vararia</taxon>
    </lineage>
</organism>
<dbReference type="Proteomes" id="UP000814128">
    <property type="component" value="Unassembled WGS sequence"/>
</dbReference>